<reference evidence="2 3" key="1">
    <citation type="submission" date="2017-08" db="EMBL/GenBank/DDBJ databases">
        <title>Infants hospitalized years apart are colonized by the same room-sourced microbial strains.</title>
        <authorList>
            <person name="Brooks B."/>
            <person name="Olm M.R."/>
            <person name="Firek B.A."/>
            <person name="Baker R."/>
            <person name="Thomas B.C."/>
            <person name="Morowitz M.J."/>
            <person name="Banfield J.F."/>
        </authorList>
    </citation>
    <scope>NUCLEOTIDE SEQUENCE [LARGE SCALE GENOMIC DNA]</scope>
    <source>
        <strain evidence="2">S2_003_000_R2_14</strain>
    </source>
</reference>
<dbReference type="AlphaFoldDB" id="A0A2W5U1X3"/>
<name>A0A2W5U1X3_9BACT</name>
<sequence>MALHRRGRAEGVDAVSLADDVLHDVLEERGGGVTVWHVRCLEAYLRFSGRHVEYSQGKSEADVAAERLAHDMRCGTIDRMHLEAQWTDALHTAERSRGRRRVVSPVEKPTGASAPHLFGETDAAAKPAETPDE</sequence>
<dbReference type="Proteomes" id="UP000249061">
    <property type="component" value="Unassembled WGS sequence"/>
</dbReference>
<proteinExistence type="predicted"/>
<evidence type="ECO:0000256" key="1">
    <source>
        <dbReference type="SAM" id="MobiDB-lite"/>
    </source>
</evidence>
<feature type="region of interest" description="Disordered" evidence="1">
    <location>
        <begin position="91"/>
        <end position="133"/>
    </location>
</feature>
<evidence type="ECO:0000313" key="3">
    <source>
        <dbReference type="Proteomes" id="UP000249061"/>
    </source>
</evidence>
<dbReference type="EMBL" id="QFQP01000002">
    <property type="protein sequence ID" value="PZR17545.1"/>
    <property type="molecule type" value="Genomic_DNA"/>
</dbReference>
<accession>A0A2W5U1X3</accession>
<protein>
    <submittedName>
        <fullName evidence="2">Uncharacterized protein</fullName>
    </submittedName>
</protein>
<organism evidence="2 3">
    <name type="scientific">Archangium gephyra</name>
    <dbReference type="NCBI Taxonomy" id="48"/>
    <lineage>
        <taxon>Bacteria</taxon>
        <taxon>Pseudomonadati</taxon>
        <taxon>Myxococcota</taxon>
        <taxon>Myxococcia</taxon>
        <taxon>Myxococcales</taxon>
        <taxon>Cystobacterineae</taxon>
        <taxon>Archangiaceae</taxon>
        <taxon>Archangium</taxon>
    </lineage>
</organism>
<comment type="caution">
    <text evidence="2">The sequence shown here is derived from an EMBL/GenBank/DDBJ whole genome shotgun (WGS) entry which is preliminary data.</text>
</comment>
<evidence type="ECO:0000313" key="2">
    <source>
        <dbReference type="EMBL" id="PZR17545.1"/>
    </source>
</evidence>
<gene>
    <name evidence="2" type="ORF">DI536_04320</name>
</gene>